<evidence type="ECO:0000313" key="1">
    <source>
        <dbReference type="EMBL" id="KAI7989510.1"/>
    </source>
</evidence>
<comment type="caution">
    <text evidence="1">The sequence shown here is derived from an EMBL/GenBank/DDBJ whole genome shotgun (WGS) entry which is preliminary data.</text>
</comment>
<proteinExistence type="predicted"/>
<protein>
    <submittedName>
        <fullName evidence="1">Uncharacterized protein</fullName>
    </submittedName>
</protein>
<dbReference type="Proteomes" id="UP001060215">
    <property type="component" value="Chromosome 14"/>
</dbReference>
<sequence length="111" mass="12230">MPEDPKLETSTVLVKGNTDKVVSSRSLMIEETEQERAKLEINAEANEIASFVTKLILVTPTGNEKATREFSTVSTSEEDTQNREATMSSALNELDEEITVFCADSMEPTAK</sequence>
<organism evidence="1 2">
    <name type="scientific">Camellia lanceoleosa</name>
    <dbReference type="NCBI Taxonomy" id="1840588"/>
    <lineage>
        <taxon>Eukaryota</taxon>
        <taxon>Viridiplantae</taxon>
        <taxon>Streptophyta</taxon>
        <taxon>Embryophyta</taxon>
        <taxon>Tracheophyta</taxon>
        <taxon>Spermatophyta</taxon>
        <taxon>Magnoliopsida</taxon>
        <taxon>eudicotyledons</taxon>
        <taxon>Gunneridae</taxon>
        <taxon>Pentapetalae</taxon>
        <taxon>asterids</taxon>
        <taxon>Ericales</taxon>
        <taxon>Theaceae</taxon>
        <taxon>Camellia</taxon>
    </lineage>
</organism>
<accession>A0ACC0FL74</accession>
<gene>
    <name evidence="1" type="ORF">LOK49_LG13G01539</name>
</gene>
<dbReference type="EMBL" id="CM045771">
    <property type="protein sequence ID" value="KAI7989510.1"/>
    <property type="molecule type" value="Genomic_DNA"/>
</dbReference>
<keyword evidence="2" id="KW-1185">Reference proteome</keyword>
<evidence type="ECO:0000313" key="2">
    <source>
        <dbReference type="Proteomes" id="UP001060215"/>
    </source>
</evidence>
<reference evidence="1 2" key="1">
    <citation type="journal article" date="2022" name="Plant J.">
        <title>Chromosome-level genome of Camellia lanceoleosa provides a valuable resource for understanding genome evolution and self-incompatibility.</title>
        <authorList>
            <person name="Gong W."/>
            <person name="Xiao S."/>
            <person name="Wang L."/>
            <person name="Liao Z."/>
            <person name="Chang Y."/>
            <person name="Mo W."/>
            <person name="Hu G."/>
            <person name="Li W."/>
            <person name="Zhao G."/>
            <person name="Zhu H."/>
            <person name="Hu X."/>
            <person name="Ji K."/>
            <person name="Xiang X."/>
            <person name="Song Q."/>
            <person name="Yuan D."/>
            <person name="Jin S."/>
            <person name="Zhang L."/>
        </authorList>
    </citation>
    <scope>NUCLEOTIDE SEQUENCE [LARGE SCALE GENOMIC DNA]</scope>
    <source>
        <strain evidence="1">SQ_2022a</strain>
    </source>
</reference>
<name>A0ACC0FL74_9ERIC</name>